<dbReference type="Proteomes" id="UP000007993">
    <property type="component" value="Unassembled WGS sequence"/>
</dbReference>
<gene>
    <name evidence="2" type="ORF">RBSH_00020</name>
</gene>
<evidence type="ECO:0000256" key="1">
    <source>
        <dbReference type="SAM" id="MobiDB-lite"/>
    </source>
</evidence>
<accession>K5CKR3</accession>
<sequence length="61" mass="6790">MDKSTRTTIDGERETAAQTGSIQIQPAEKNRLFVPPLPIGISILAPHLGHPPRYAVRWSLR</sequence>
<comment type="caution">
    <text evidence="2">The sequence shown here is derived from an EMBL/GenBank/DDBJ whole genome shotgun (WGS) entry which is preliminary data.</text>
</comment>
<dbReference type="AlphaFoldDB" id="K5CKR3"/>
<dbReference type="PATRIC" id="fig|993517.3.peg.24"/>
<proteinExistence type="predicted"/>
<organism evidence="2 3">
    <name type="scientific">Rhodopirellula baltica SH28</name>
    <dbReference type="NCBI Taxonomy" id="993517"/>
    <lineage>
        <taxon>Bacteria</taxon>
        <taxon>Pseudomonadati</taxon>
        <taxon>Planctomycetota</taxon>
        <taxon>Planctomycetia</taxon>
        <taxon>Pirellulales</taxon>
        <taxon>Pirellulaceae</taxon>
        <taxon>Rhodopirellula</taxon>
    </lineage>
</organism>
<protein>
    <submittedName>
        <fullName evidence="2">Uncharacterized protein</fullName>
    </submittedName>
</protein>
<feature type="compositionally biased region" description="Basic and acidic residues" evidence="1">
    <location>
        <begin position="1"/>
        <end position="15"/>
    </location>
</feature>
<dbReference type="EMBL" id="AMCW01000001">
    <property type="protein sequence ID" value="EKK04670.1"/>
    <property type="molecule type" value="Genomic_DNA"/>
</dbReference>
<feature type="region of interest" description="Disordered" evidence="1">
    <location>
        <begin position="1"/>
        <end position="20"/>
    </location>
</feature>
<evidence type="ECO:0000313" key="2">
    <source>
        <dbReference type="EMBL" id="EKK04670.1"/>
    </source>
</evidence>
<name>K5CKR3_RHOBT</name>
<evidence type="ECO:0000313" key="3">
    <source>
        <dbReference type="Proteomes" id="UP000007993"/>
    </source>
</evidence>
<reference evidence="2 3" key="1">
    <citation type="journal article" date="2013" name="Mar. Genomics">
        <title>Expression of sulfatases in Rhodopirellula baltica and the diversity of sulfatases in the genus Rhodopirellula.</title>
        <authorList>
            <person name="Wegner C.E."/>
            <person name="Richter-Heitmann T."/>
            <person name="Klindworth A."/>
            <person name="Klockow C."/>
            <person name="Richter M."/>
            <person name="Achstetter T."/>
            <person name="Glockner F.O."/>
            <person name="Harder J."/>
        </authorList>
    </citation>
    <scope>NUCLEOTIDE SEQUENCE [LARGE SCALE GENOMIC DNA]</scope>
    <source>
        <strain evidence="2 3">SH28</strain>
    </source>
</reference>